<evidence type="ECO:0000259" key="1">
    <source>
        <dbReference type="PROSITE" id="PS50234"/>
    </source>
</evidence>
<proteinExistence type="predicted"/>
<accession>A0ABX8EH15</accession>
<gene>
    <name evidence="2" type="ORF">ENKNEFLB_01556</name>
</gene>
<name>A0ABX8EH15_9ACTN</name>
<evidence type="ECO:0000313" key="2">
    <source>
        <dbReference type="EMBL" id="QVT79175.1"/>
    </source>
</evidence>
<evidence type="ECO:0000313" key="3">
    <source>
        <dbReference type="Proteomes" id="UP000679307"/>
    </source>
</evidence>
<dbReference type="InterPro" id="IPR002035">
    <property type="entry name" value="VWF_A"/>
</dbReference>
<protein>
    <recommendedName>
        <fullName evidence="1">VWFA domain-containing protein</fullName>
    </recommendedName>
</protein>
<reference evidence="2 3" key="1">
    <citation type="submission" date="2021-05" db="EMBL/GenBank/DDBJ databases">
        <title>Complete genome of Nocardioides aquaticus KCTC 9944T isolated from meromictic and hypersaline Ekho Lake, Antarctica.</title>
        <authorList>
            <person name="Hwang K."/>
            <person name="Kim K.M."/>
            <person name="Choe H."/>
        </authorList>
    </citation>
    <scope>NUCLEOTIDE SEQUENCE [LARGE SCALE GENOMIC DNA]</scope>
    <source>
        <strain evidence="2 3">KCTC 9944</strain>
    </source>
</reference>
<sequence>MSILDVPAIVPRPLPVVLLLDTSGSMLKDDKIEVLNDSVREMIAALKDADAHTGSIRLSVIAFGGPTAQTVIAHAPIAEVEFTTLQAGGRTPLGQAFARAEELVNDLEALPSNSHRPTIALVSDGLPNRDDDWRDQLERLIDHHRGAKATRFALGVGDDADRDMLAAFSGGLVHRAGDASKIRTFLQFVTMTVTEATVTGVVANASSVSGDTSIEELVWRDDDF</sequence>
<dbReference type="Proteomes" id="UP000679307">
    <property type="component" value="Chromosome"/>
</dbReference>
<dbReference type="EMBL" id="CP075371">
    <property type="protein sequence ID" value="QVT79175.1"/>
    <property type="molecule type" value="Genomic_DNA"/>
</dbReference>
<dbReference type="SMART" id="SM00327">
    <property type="entry name" value="VWA"/>
    <property type="match status" value="1"/>
</dbReference>
<dbReference type="PROSITE" id="PS50234">
    <property type="entry name" value="VWFA"/>
    <property type="match status" value="1"/>
</dbReference>
<dbReference type="Pfam" id="PF13519">
    <property type="entry name" value="VWA_2"/>
    <property type="match status" value="1"/>
</dbReference>
<organism evidence="2 3">
    <name type="scientific">Nocardioides aquaticus</name>
    <dbReference type="NCBI Taxonomy" id="160826"/>
    <lineage>
        <taxon>Bacteria</taxon>
        <taxon>Bacillati</taxon>
        <taxon>Actinomycetota</taxon>
        <taxon>Actinomycetes</taxon>
        <taxon>Propionibacteriales</taxon>
        <taxon>Nocardioidaceae</taxon>
        <taxon>Nocardioides</taxon>
    </lineage>
</organism>
<keyword evidence="3" id="KW-1185">Reference proteome</keyword>
<dbReference type="RefSeq" id="WP_343900989.1">
    <property type="nucleotide sequence ID" value="NZ_BAAAHS010000177.1"/>
</dbReference>
<feature type="domain" description="VWFA" evidence="1">
    <location>
        <begin position="15"/>
        <end position="170"/>
    </location>
</feature>